<dbReference type="AlphaFoldDB" id="A0AAD7CIK6"/>
<evidence type="ECO:0000313" key="1">
    <source>
        <dbReference type="EMBL" id="KAJ7649945.1"/>
    </source>
</evidence>
<comment type="caution">
    <text evidence="1">The sequence shown here is derived from an EMBL/GenBank/DDBJ whole genome shotgun (WGS) entry which is preliminary data.</text>
</comment>
<proteinExistence type="predicted"/>
<gene>
    <name evidence="1" type="ORF">FB45DRAFT_1050060</name>
</gene>
<keyword evidence="2" id="KW-1185">Reference proteome</keyword>
<sequence>MSCNSSCSTHSGLFGPLNLSSPSEELVSSNDAPSSQQVAAISSAIERAHTELARVHDALAILTAQRTELEDFIRKNDLAPLSIRLVEDVPADLLDMFFTVAHQWKEITFVNNEHFARFVYLGIEFPFLTKLVAGDFMYFGPLLPSDVPGADPVKALPALKELILMLPLLSPGTHLTLRVPDVGDGDPNPIVTNVYSLEIVHGTRRTRGDLLNVLAAPRLQNLLITHGRGEDTDPAAITAFLNNSGCTLRHLRILGCMWRDAVDILLLPAVRDIIRLEIAYLWPTDCALLFPEFERRPDRRLVPGLQTLVVRGDLKHCQIAQILANRNPVRRVYKGPFATREWKFPEKHSRAGILDLVILHEAGI</sequence>
<evidence type="ECO:0000313" key="2">
    <source>
        <dbReference type="Proteomes" id="UP001221142"/>
    </source>
</evidence>
<organism evidence="1 2">
    <name type="scientific">Roridomyces roridus</name>
    <dbReference type="NCBI Taxonomy" id="1738132"/>
    <lineage>
        <taxon>Eukaryota</taxon>
        <taxon>Fungi</taxon>
        <taxon>Dikarya</taxon>
        <taxon>Basidiomycota</taxon>
        <taxon>Agaricomycotina</taxon>
        <taxon>Agaricomycetes</taxon>
        <taxon>Agaricomycetidae</taxon>
        <taxon>Agaricales</taxon>
        <taxon>Marasmiineae</taxon>
        <taxon>Mycenaceae</taxon>
        <taxon>Roridomyces</taxon>
    </lineage>
</organism>
<dbReference type="EMBL" id="JARKIF010000001">
    <property type="protein sequence ID" value="KAJ7649945.1"/>
    <property type="molecule type" value="Genomic_DNA"/>
</dbReference>
<reference evidence="1" key="1">
    <citation type="submission" date="2023-03" db="EMBL/GenBank/DDBJ databases">
        <title>Massive genome expansion in bonnet fungi (Mycena s.s.) driven by repeated elements and novel gene families across ecological guilds.</title>
        <authorList>
            <consortium name="Lawrence Berkeley National Laboratory"/>
            <person name="Harder C.B."/>
            <person name="Miyauchi S."/>
            <person name="Viragh M."/>
            <person name="Kuo A."/>
            <person name="Thoen E."/>
            <person name="Andreopoulos B."/>
            <person name="Lu D."/>
            <person name="Skrede I."/>
            <person name="Drula E."/>
            <person name="Henrissat B."/>
            <person name="Morin E."/>
            <person name="Kohler A."/>
            <person name="Barry K."/>
            <person name="LaButti K."/>
            <person name="Morin E."/>
            <person name="Salamov A."/>
            <person name="Lipzen A."/>
            <person name="Mereny Z."/>
            <person name="Hegedus B."/>
            <person name="Baldrian P."/>
            <person name="Stursova M."/>
            <person name="Weitz H."/>
            <person name="Taylor A."/>
            <person name="Grigoriev I.V."/>
            <person name="Nagy L.G."/>
            <person name="Martin F."/>
            <person name="Kauserud H."/>
        </authorList>
    </citation>
    <scope>NUCLEOTIDE SEQUENCE</scope>
    <source>
        <strain evidence="1">9284</strain>
    </source>
</reference>
<accession>A0AAD7CIK6</accession>
<protein>
    <submittedName>
        <fullName evidence="1">Uncharacterized protein</fullName>
    </submittedName>
</protein>
<name>A0AAD7CIK6_9AGAR</name>
<dbReference type="Proteomes" id="UP001221142">
    <property type="component" value="Unassembled WGS sequence"/>
</dbReference>